<dbReference type="SMART" id="SM00256">
    <property type="entry name" value="FBOX"/>
    <property type="match status" value="1"/>
</dbReference>
<dbReference type="SUPFAM" id="SSF50978">
    <property type="entry name" value="WD40 repeat-like"/>
    <property type="match status" value="1"/>
</dbReference>
<reference evidence="6" key="1">
    <citation type="submission" date="2014-07" db="EMBL/GenBank/DDBJ databases">
        <title>Draft genome sequence of the yeast Pseudozyma antarctica JCM 10317 known as a producer of lipase B which used in a wide range of industrial applications.</title>
        <authorList>
            <person name="Morita T."/>
            <person name="Saika A."/>
            <person name="Koike H."/>
        </authorList>
    </citation>
    <scope>NUCLEOTIDE SEQUENCE</scope>
    <source>
        <strain evidence="6">JCM 10317</strain>
    </source>
</reference>
<feature type="compositionally biased region" description="Polar residues" evidence="4">
    <location>
        <begin position="447"/>
        <end position="461"/>
    </location>
</feature>
<sequence>MSRAASPVDDAVELLRSPAPNEAALIADDAVASGCYRRASLSPADSLRSVTATSPLSSPADETEPHRGGRRNLLRSGTSGSITPLSATSPDPSPSPTASMDTPAPTPHAAASATNRRATEASTSSRTDALLVVATPAEEMFRSPSQQSAASDADGYFTARPGSPSDAADLFALARTRSALRRERVSWSGRSYATCSSSIHPDPIDADLAAASATLTLDDEACYVDADPLSPTDKAALARRAGVDFLSHLPPELALCILFMLDSHVDLLAAAGVSKRWRAIAMDQAVWRSLFFSRPGWAIREDAPMVLQHQAELKRIEAHARRTAAREEAERPRRLQEQRKAASTSSPYLDRLAALKSWRETLHIPSFPLAGLSLGTTEESSRRRGEAVSPSSVAAPMSPLRSPTAATGRFGLFLSPARPAPSTPAGARRAQEAAASSYFAHDAPMSRQPSANSTAAGTDANSSRRHSLDSNFAEVAEAEEFFAASLNWTRLYRDRHVLEQRWLRGHEPSRTDATVDSTARVTKMFEPSKRFLRGHQDSVYCIRQDDGVGTGTAGKLVSGSRDRTIRVWDVESGACKHVLQGHTASVLSLQYDDAILVSVSSDAQVFVWDFAAILATPPAPPTTETEVEALVHDKRDRLHCVLRDHTSAVLDVVFSTDWIVTGSKDTTVRVWRRCDVVAHEQAPVAYRKFSHTGPVNAVDLQGNRVVSASGEGSMFLWDLESGDKLHTFSGHTKGLACIVFKGTTLVSGSNDQTIRVWDTLSGACTHVLGEHHMLVRTVAYCPIRNLVVSGGYDRMIKLWHIGHPSSRSEPSNADHPREEISAHAQDGTEDAQEAEQSESRPSAAALGTCLRDLRCHRARIFDVDFNTTRIVSASEDHLICITHFGGKGIDASLFARNMSMDSLPSELSRSATVSCSSAGASPLTPLQRQEIVSAAQTFVQRAFAAHDPSHDFHHIHRVRLLALALTRSPELPTLDMLVVELGALFHDLTDAKYTSSSSTPSSVLAPFWSSLRVRPSPEQIALVEKIVGNVSWSKDVRRRAQAVEHLSAADLALREWLESCREFWCVSDADRLDSIGSIGVMRCAAYSAKCNRPLYVPPNNAQMDPKPPAEQAEGYNGSAIAHFYEKLLNIKDDRLYTQAARIEAERRQTAMRSFMQELDLEWMVAAQGAELATLEQQQRDQETASLDSQ</sequence>
<feature type="compositionally biased region" description="Low complexity" evidence="4">
    <location>
        <begin position="83"/>
        <end position="114"/>
    </location>
</feature>
<dbReference type="PROSITE" id="PS00678">
    <property type="entry name" value="WD_REPEATS_1"/>
    <property type="match status" value="1"/>
</dbReference>
<feature type="compositionally biased region" description="Low complexity" evidence="4">
    <location>
        <begin position="387"/>
        <end position="399"/>
    </location>
</feature>
<evidence type="ECO:0000313" key="7">
    <source>
        <dbReference type="Proteomes" id="UP000053758"/>
    </source>
</evidence>
<evidence type="ECO:0000259" key="5">
    <source>
        <dbReference type="PROSITE" id="PS50181"/>
    </source>
</evidence>
<name>A0A081CGG3_PSEA2</name>
<dbReference type="Gene3D" id="2.130.10.10">
    <property type="entry name" value="YVTN repeat-like/Quinoprotein amine dehydrogenase"/>
    <property type="match status" value="2"/>
</dbReference>
<dbReference type="SUPFAM" id="SSF81383">
    <property type="entry name" value="F-box domain"/>
    <property type="match status" value="1"/>
</dbReference>
<evidence type="ECO:0000313" key="6">
    <source>
        <dbReference type="EMBL" id="GAK65759.1"/>
    </source>
</evidence>
<evidence type="ECO:0000256" key="4">
    <source>
        <dbReference type="SAM" id="MobiDB-lite"/>
    </source>
</evidence>
<dbReference type="SMART" id="SM00471">
    <property type="entry name" value="HDc"/>
    <property type="match status" value="1"/>
</dbReference>
<keyword evidence="1 3" id="KW-0853">WD repeat</keyword>
<dbReference type="GO" id="GO:1990234">
    <property type="term" value="C:transferase complex"/>
    <property type="evidence" value="ECO:0007669"/>
    <property type="project" value="UniProtKB-ARBA"/>
</dbReference>
<accession>A0A081CGG3</accession>
<dbReference type="PROSITE" id="PS50181">
    <property type="entry name" value="FBOX"/>
    <property type="match status" value="1"/>
</dbReference>
<dbReference type="Pfam" id="PF12937">
    <property type="entry name" value="F-box-like"/>
    <property type="match status" value="1"/>
</dbReference>
<dbReference type="PROSITE" id="PS50082">
    <property type="entry name" value="WD_REPEATS_2"/>
    <property type="match status" value="6"/>
</dbReference>
<feature type="compositionally biased region" description="Low complexity" evidence="4">
    <location>
        <begin position="425"/>
        <end position="435"/>
    </location>
</feature>
<dbReference type="InterPro" id="IPR036322">
    <property type="entry name" value="WD40_repeat_dom_sf"/>
</dbReference>
<evidence type="ECO:0000256" key="2">
    <source>
        <dbReference type="ARBA" id="ARBA00022737"/>
    </source>
</evidence>
<organism evidence="6">
    <name type="scientific">Pseudozyma antarctica</name>
    <name type="common">Yeast</name>
    <name type="synonym">Candida antarctica</name>
    <dbReference type="NCBI Taxonomy" id="84753"/>
    <lineage>
        <taxon>Eukaryota</taxon>
        <taxon>Fungi</taxon>
        <taxon>Dikarya</taxon>
        <taxon>Basidiomycota</taxon>
        <taxon>Ustilaginomycotina</taxon>
        <taxon>Ustilaginomycetes</taxon>
        <taxon>Ustilaginales</taxon>
        <taxon>Ustilaginaceae</taxon>
        <taxon>Moesziomyces</taxon>
    </lineage>
</organism>
<dbReference type="InterPro" id="IPR015943">
    <property type="entry name" value="WD40/YVTN_repeat-like_dom_sf"/>
</dbReference>
<dbReference type="SMART" id="SM00320">
    <property type="entry name" value="WD40"/>
    <property type="match status" value="7"/>
</dbReference>
<dbReference type="HOGENOM" id="CLU_007950_0_0_1"/>
<dbReference type="PROSITE" id="PS50294">
    <property type="entry name" value="WD_REPEATS_REGION"/>
    <property type="match status" value="5"/>
</dbReference>
<gene>
    <name evidence="6" type="ORF">PAN0_010c3979</name>
</gene>
<protein>
    <submittedName>
        <fullName evidence="6">F-box WD repeat containing protein lin-23</fullName>
    </submittedName>
</protein>
<dbReference type="InterPro" id="IPR020472">
    <property type="entry name" value="WD40_PAC1"/>
</dbReference>
<feature type="region of interest" description="Disordered" evidence="4">
    <location>
        <begin position="318"/>
        <end position="342"/>
    </location>
</feature>
<feature type="repeat" description="WD" evidence="3">
    <location>
        <begin position="768"/>
        <end position="801"/>
    </location>
</feature>
<feature type="compositionally biased region" description="Acidic residues" evidence="4">
    <location>
        <begin position="827"/>
        <end position="836"/>
    </location>
</feature>
<dbReference type="InterPro" id="IPR003607">
    <property type="entry name" value="HD/PDEase_dom"/>
</dbReference>
<feature type="repeat" description="WD" evidence="3">
    <location>
        <begin position="688"/>
        <end position="727"/>
    </location>
</feature>
<feature type="compositionally biased region" description="Basic and acidic residues" evidence="4">
    <location>
        <begin position="318"/>
        <end position="340"/>
    </location>
</feature>
<evidence type="ECO:0000256" key="1">
    <source>
        <dbReference type="ARBA" id="ARBA00022574"/>
    </source>
</evidence>
<feature type="repeat" description="WD" evidence="3">
    <location>
        <begin position="728"/>
        <end position="767"/>
    </location>
</feature>
<dbReference type="CDD" id="cd00077">
    <property type="entry name" value="HDc"/>
    <property type="match status" value="1"/>
</dbReference>
<dbReference type="RefSeq" id="XP_014655921.1">
    <property type="nucleotide sequence ID" value="XM_014800435.1"/>
</dbReference>
<dbReference type="PRINTS" id="PR00320">
    <property type="entry name" value="GPROTEINBRPT"/>
</dbReference>
<dbReference type="InterPro" id="IPR019775">
    <property type="entry name" value="WD40_repeat_CS"/>
</dbReference>
<dbReference type="SUPFAM" id="SSF109604">
    <property type="entry name" value="HD-domain/PDEase-like"/>
    <property type="match status" value="1"/>
</dbReference>
<feature type="compositionally biased region" description="Polar residues" evidence="4">
    <location>
        <begin position="48"/>
        <end position="57"/>
    </location>
</feature>
<dbReference type="Pfam" id="PF00400">
    <property type="entry name" value="WD40"/>
    <property type="match status" value="6"/>
</dbReference>
<dbReference type="PANTHER" id="PTHR22847:SF637">
    <property type="entry name" value="WD REPEAT DOMAIN 5B"/>
    <property type="match status" value="1"/>
</dbReference>
<dbReference type="InterPro" id="IPR001680">
    <property type="entry name" value="WD40_rpt"/>
</dbReference>
<feature type="domain" description="F-box" evidence="5">
    <location>
        <begin position="243"/>
        <end position="290"/>
    </location>
</feature>
<dbReference type="Proteomes" id="UP000053758">
    <property type="component" value="Unassembled WGS sequence"/>
</dbReference>
<dbReference type="InterPro" id="IPR036047">
    <property type="entry name" value="F-box-like_dom_sf"/>
</dbReference>
<dbReference type="InterPro" id="IPR001810">
    <property type="entry name" value="F-box_dom"/>
</dbReference>
<feature type="region of interest" description="Disordered" evidence="4">
    <location>
        <begin position="373"/>
        <end position="465"/>
    </location>
</feature>
<dbReference type="PANTHER" id="PTHR22847">
    <property type="entry name" value="WD40 REPEAT PROTEIN"/>
    <property type="match status" value="1"/>
</dbReference>
<feature type="repeat" description="WD" evidence="3">
    <location>
        <begin position="579"/>
        <end position="609"/>
    </location>
</feature>
<feature type="region of interest" description="Disordered" evidence="4">
    <location>
        <begin position="40"/>
        <end position="128"/>
    </location>
</feature>
<dbReference type="Gene3D" id="1.20.1280.50">
    <property type="match status" value="1"/>
</dbReference>
<dbReference type="AlphaFoldDB" id="A0A081CGG3"/>
<dbReference type="GeneID" id="26304777"/>
<dbReference type="Gene3D" id="1.10.3210.50">
    <property type="match status" value="1"/>
</dbReference>
<keyword evidence="2" id="KW-0677">Repeat</keyword>
<feature type="repeat" description="WD" evidence="3">
    <location>
        <begin position="532"/>
        <end position="578"/>
    </location>
</feature>
<evidence type="ECO:0000256" key="3">
    <source>
        <dbReference type="PROSITE-ProRule" id="PRU00221"/>
    </source>
</evidence>
<dbReference type="CDD" id="cd00200">
    <property type="entry name" value="WD40"/>
    <property type="match status" value="1"/>
</dbReference>
<proteinExistence type="predicted"/>
<feature type="region of interest" description="Disordered" evidence="4">
    <location>
        <begin position="823"/>
        <end position="843"/>
    </location>
</feature>
<keyword evidence="7" id="KW-1185">Reference proteome</keyword>
<feature type="repeat" description="WD" evidence="3">
    <location>
        <begin position="642"/>
        <end position="671"/>
    </location>
</feature>
<dbReference type="EMBL" id="DF830077">
    <property type="protein sequence ID" value="GAK65759.1"/>
    <property type="molecule type" value="Genomic_DNA"/>
</dbReference>